<dbReference type="GO" id="GO:0016705">
    <property type="term" value="F:oxidoreductase activity, acting on paired donors, with incorporation or reduction of molecular oxygen"/>
    <property type="evidence" value="ECO:0007669"/>
    <property type="project" value="InterPro"/>
</dbReference>
<dbReference type="CDD" id="cd01097">
    <property type="entry name" value="Tetrahydromethanopterin_reductase"/>
    <property type="match status" value="1"/>
</dbReference>
<keyword evidence="1" id="KW-0560">Oxidoreductase</keyword>
<dbReference type="InterPro" id="IPR011251">
    <property type="entry name" value="Luciferase-like_dom"/>
</dbReference>
<protein>
    <submittedName>
        <fullName evidence="3">Dehydrogenase</fullName>
    </submittedName>
</protein>
<accession>A0A6J4TTM8</accession>
<evidence type="ECO:0000313" key="3">
    <source>
        <dbReference type="EMBL" id="CAA9531954.1"/>
    </source>
</evidence>
<gene>
    <name evidence="3" type="ORF">AVDCRST_MAG67-4361</name>
</gene>
<dbReference type="InterPro" id="IPR019945">
    <property type="entry name" value="F420_G6P_DH-rel"/>
</dbReference>
<dbReference type="Pfam" id="PF00296">
    <property type="entry name" value="Bac_luciferase"/>
    <property type="match status" value="1"/>
</dbReference>
<dbReference type="SUPFAM" id="SSF51679">
    <property type="entry name" value="Bacterial luciferase-like"/>
    <property type="match status" value="1"/>
</dbReference>
<reference evidence="3" key="1">
    <citation type="submission" date="2020-02" db="EMBL/GenBank/DDBJ databases">
        <authorList>
            <person name="Meier V. D."/>
        </authorList>
    </citation>
    <scope>NUCLEOTIDE SEQUENCE</scope>
    <source>
        <strain evidence="3">AVDCRST_MAG67</strain>
    </source>
</reference>
<dbReference type="PANTHER" id="PTHR43244:SF1">
    <property type="entry name" value="5,10-METHYLENETETRAHYDROMETHANOPTERIN REDUCTASE"/>
    <property type="match status" value="1"/>
</dbReference>
<dbReference type="EMBL" id="CADCVQ010000173">
    <property type="protein sequence ID" value="CAA9531954.1"/>
    <property type="molecule type" value="Genomic_DNA"/>
</dbReference>
<dbReference type="NCBIfam" id="TIGR03557">
    <property type="entry name" value="F420_G6P_family"/>
    <property type="match status" value="1"/>
</dbReference>
<name>A0A6J4TTM8_9ACTN</name>
<dbReference type="Gene3D" id="3.20.20.30">
    <property type="entry name" value="Luciferase-like domain"/>
    <property type="match status" value="1"/>
</dbReference>
<dbReference type="InterPro" id="IPR050564">
    <property type="entry name" value="F420-G6PD/mer"/>
</dbReference>
<sequence length="324" mass="35170">MAEIGIFFSCEERSAPEIVAAAAHAEQAGFRSAWLSDHFHPWNDEQGESPFVWSVLGAAARATEQMRWMTAVTCPTVRTHPGIVAHAAATTATLLPGRFRLGVGSGEALNEHIFGDRWPEADVRLEMLEEAVEVIRLLWEGGFKHHHGRHYTLEGARLYSLPDQLPPILVSGFGPKAISLAARIADGFVSVGPDQEGLQSYREQGGRGPATSGLKVCWGKDREACVGTAHRLWPNEALEGELAMVLPSPRHFEQATSLVTEQHISDSVACGPDPQEHIAAIQELVDAGFDEVYVGQIGPDHEGFVDFYAREIVPHFARAAAGSG</sequence>
<evidence type="ECO:0000256" key="1">
    <source>
        <dbReference type="ARBA" id="ARBA00023002"/>
    </source>
</evidence>
<dbReference type="AlphaFoldDB" id="A0A6J4TTM8"/>
<evidence type="ECO:0000259" key="2">
    <source>
        <dbReference type="Pfam" id="PF00296"/>
    </source>
</evidence>
<proteinExistence type="predicted"/>
<feature type="domain" description="Luciferase-like" evidence="2">
    <location>
        <begin position="14"/>
        <end position="291"/>
    </location>
</feature>
<dbReference type="PANTHER" id="PTHR43244">
    <property type="match status" value="1"/>
</dbReference>
<dbReference type="InterPro" id="IPR036661">
    <property type="entry name" value="Luciferase-like_sf"/>
</dbReference>
<organism evidence="3">
    <name type="scientific">uncultured Solirubrobacteraceae bacterium</name>
    <dbReference type="NCBI Taxonomy" id="1162706"/>
    <lineage>
        <taxon>Bacteria</taxon>
        <taxon>Bacillati</taxon>
        <taxon>Actinomycetota</taxon>
        <taxon>Thermoleophilia</taxon>
        <taxon>Solirubrobacterales</taxon>
        <taxon>Solirubrobacteraceae</taxon>
        <taxon>environmental samples</taxon>
    </lineage>
</organism>